<feature type="domain" description="Fe2OG dioxygenase" evidence="3">
    <location>
        <begin position="174"/>
        <end position="290"/>
    </location>
</feature>
<sequence length="336" mass="37917">MHAPALDHYRFTRGTPKEQQAYAAELIQALKAHSFVKIVNHGLDDPTIEALFTRMQQFFALPRHRQQEVEHLASDNPQRGWSAVGVEQTSGLYSRETGRPVDELKDAKEHYDIGPPDDTQFQNQWLNNDVLPGWQSFMEDYWYKCQDVALSVISVIEMGLNVPQGTIQDLCHPAASEVRLNHYPAIHASEISDGSTARIWPHTDFGIITLLLTDDVGGLEFEESHKSGKFLPIPQGAKNELIINVADTLERWTNGTLKAGMHRVMQPVSTHLGEKTLIQERWSVPYLFKARRDALVGALPEFVTPQVPSAYDSITALDFQLRRQHQVYSNAQLAGQ</sequence>
<keyword evidence="2" id="KW-0560">Oxidoreductase</keyword>
<dbReference type="InterPro" id="IPR050231">
    <property type="entry name" value="Iron_ascorbate_oxido_reductase"/>
</dbReference>
<dbReference type="SUPFAM" id="SSF51197">
    <property type="entry name" value="Clavaminate synthase-like"/>
    <property type="match status" value="1"/>
</dbReference>
<keyword evidence="2" id="KW-0479">Metal-binding</keyword>
<comment type="similarity">
    <text evidence="1 2">Belongs to the iron/ascorbate-dependent oxidoreductase family.</text>
</comment>
<organism evidence="4 5">
    <name type="scientific">Lachnellula hyalina</name>
    <dbReference type="NCBI Taxonomy" id="1316788"/>
    <lineage>
        <taxon>Eukaryota</taxon>
        <taxon>Fungi</taxon>
        <taxon>Dikarya</taxon>
        <taxon>Ascomycota</taxon>
        <taxon>Pezizomycotina</taxon>
        <taxon>Leotiomycetes</taxon>
        <taxon>Helotiales</taxon>
        <taxon>Lachnaceae</taxon>
        <taxon>Lachnellula</taxon>
    </lineage>
</organism>
<dbReference type="OrthoDB" id="288590at2759"/>
<proteinExistence type="inferred from homology"/>
<dbReference type="GeneID" id="41983238"/>
<evidence type="ECO:0000313" key="4">
    <source>
        <dbReference type="EMBL" id="TVY27874.1"/>
    </source>
</evidence>
<reference evidence="4 5" key="1">
    <citation type="submission" date="2018-05" db="EMBL/GenBank/DDBJ databases">
        <title>Genome sequencing and assembly of the regulated plant pathogen Lachnellula willkommii and related sister species for the development of diagnostic species identification markers.</title>
        <authorList>
            <person name="Giroux E."/>
            <person name="Bilodeau G."/>
        </authorList>
    </citation>
    <scope>NUCLEOTIDE SEQUENCE [LARGE SCALE GENOMIC DNA]</scope>
    <source>
        <strain evidence="4 5">CBS 185.66</strain>
    </source>
</reference>
<dbReference type="InterPro" id="IPR005123">
    <property type="entry name" value="Oxoglu/Fe-dep_dioxygenase_dom"/>
</dbReference>
<dbReference type="EMBL" id="QGMH01000040">
    <property type="protein sequence ID" value="TVY27874.1"/>
    <property type="molecule type" value="Genomic_DNA"/>
</dbReference>
<dbReference type="AlphaFoldDB" id="A0A8H8R6S8"/>
<dbReference type="Pfam" id="PF14226">
    <property type="entry name" value="DIOX_N"/>
    <property type="match status" value="1"/>
</dbReference>
<comment type="caution">
    <text evidence="4">The sequence shown here is derived from an EMBL/GenBank/DDBJ whole genome shotgun (WGS) entry which is preliminary data.</text>
</comment>
<dbReference type="PANTHER" id="PTHR47990">
    <property type="entry name" value="2-OXOGLUTARATE (2OG) AND FE(II)-DEPENDENT OXYGENASE SUPERFAMILY PROTEIN-RELATED"/>
    <property type="match status" value="1"/>
</dbReference>
<dbReference type="InterPro" id="IPR044861">
    <property type="entry name" value="IPNS-like_FE2OG_OXY"/>
</dbReference>
<evidence type="ECO:0000256" key="2">
    <source>
        <dbReference type="RuleBase" id="RU003682"/>
    </source>
</evidence>
<dbReference type="Gene3D" id="2.60.120.330">
    <property type="entry name" value="B-lactam Antibiotic, Isopenicillin N Synthase, Chain"/>
    <property type="match status" value="1"/>
</dbReference>
<dbReference type="GO" id="GO:0046872">
    <property type="term" value="F:metal ion binding"/>
    <property type="evidence" value="ECO:0007669"/>
    <property type="project" value="UniProtKB-KW"/>
</dbReference>
<evidence type="ECO:0000259" key="3">
    <source>
        <dbReference type="PROSITE" id="PS51471"/>
    </source>
</evidence>
<dbReference type="InterPro" id="IPR027443">
    <property type="entry name" value="IPNS-like_sf"/>
</dbReference>
<name>A0A8H8R6S8_9HELO</name>
<dbReference type="InterPro" id="IPR026992">
    <property type="entry name" value="DIOX_N"/>
</dbReference>
<protein>
    <submittedName>
        <fullName evidence="4">1-aminocyclopropane-1-carboxylate oxidase</fullName>
    </submittedName>
</protein>
<keyword evidence="2" id="KW-0408">Iron</keyword>
<dbReference type="Pfam" id="PF03171">
    <property type="entry name" value="2OG-FeII_Oxy"/>
    <property type="match status" value="1"/>
</dbReference>
<gene>
    <name evidence="4" type="primary">aco</name>
    <name evidence="4" type="ORF">LHYA1_G003040</name>
</gene>
<dbReference type="GO" id="GO:0016491">
    <property type="term" value="F:oxidoreductase activity"/>
    <property type="evidence" value="ECO:0007669"/>
    <property type="project" value="UniProtKB-KW"/>
</dbReference>
<evidence type="ECO:0000313" key="5">
    <source>
        <dbReference type="Proteomes" id="UP000431533"/>
    </source>
</evidence>
<dbReference type="RefSeq" id="XP_031006662.1">
    <property type="nucleotide sequence ID" value="XM_031148014.1"/>
</dbReference>
<evidence type="ECO:0000256" key="1">
    <source>
        <dbReference type="ARBA" id="ARBA00008056"/>
    </source>
</evidence>
<keyword evidence="5" id="KW-1185">Reference proteome</keyword>
<dbReference type="GO" id="GO:0044283">
    <property type="term" value="P:small molecule biosynthetic process"/>
    <property type="evidence" value="ECO:0007669"/>
    <property type="project" value="UniProtKB-ARBA"/>
</dbReference>
<dbReference type="Proteomes" id="UP000431533">
    <property type="component" value="Unassembled WGS sequence"/>
</dbReference>
<accession>A0A8H8R6S8</accession>
<dbReference type="PROSITE" id="PS51471">
    <property type="entry name" value="FE2OG_OXY"/>
    <property type="match status" value="1"/>
</dbReference>